<organism evidence="2 3">
    <name type="scientific">Macrostomum lignano</name>
    <dbReference type="NCBI Taxonomy" id="282301"/>
    <lineage>
        <taxon>Eukaryota</taxon>
        <taxon>Metazoa</taxon>
        <taxon>Spiralia</taxon>
        <taxon>Lophotrochozoa</taxon>
        <taxon>Platyhelminthes</taxon>
        <taxon>Rhabditophora</taxon>
        <taxon>Macrostomorpha</taxon>
        <taxon>Macrostomida</taxon>
        <taxon>Macrostomidae</taxon>
        <taxon>Macrostomum</taxon>
    </lineage>
</organism>
<reference evidence="3" key="1">
    <citation type="submission" date="2016-11" db="UniProtKB">
        <authorList>
            <consortium name="WormBaseParasite"/>
        </authorList>
    </citation>
    <scope>IDENTIFICATION</scope>
</reference>
<sequence length="151" mass="16728">MAILGADDIFGDEGDARRPRPRRPVAVHLPRSQLLTFNLTESDQQALSCSMDDETLRFIRRRSRCCRQEGSEHHLLGAIHSRYDRQASEVSNAHPGHPHMQKSYSAVAVTLSKWKSGGSSGGGGGAISGVRRLGRGWGQDRLENITHEWTL</sequence>
<keyword evidence="2" id="KW-1185">Reference proteome</keyword>
<accession>A0A1I8FEG6</accession>
<feature type="region of interest" description="Disordered" evidence="1">
    <location>
        <begin position="1"/>
        <end position="22"/>
    </location>
</feature>
<protein>
    <submittedName>
        <fullName evidence="3">Cyclic nucleotide-binding domain-containing protein</fullName>
    </submittedName>
</protein>
<dbReference type="AlphaFoldDB" id="A0A1I8FEG6"/>
<evidence type="ECO:0000256" key="1">
    <source>
        <dbReference type="SAM" id="MobiDB-lite"/>
    </source>
</evidence>
<dbReference type="WBParaSite" id="maker-unitig_31504-snap-gene-0.2-mRNA-1">
    <property type="protein sequence ID" value="maker-unitig_31504-snap-gene-0.2-mRNA-1"/>
    <property type="gene ID" value="maker-unitig_31504-snap-gene-0.2"/>
</dbReference>
<dbReference type="Proteomes" id="UP000095280">
    <property type="component" value="Unplaced"/>
</dbReference>
<evidence type="ECO:0000313" key="3">
    <source>
        <dbReference type="WBParaSite" id="maker-unitig_31504-snap-gene-0.2-mRNA-1"/>
    </source>
</evidence>
<evidence type="ECO:0000313" key="2">
    <source>
        <dbReference type="Proteomes" id="UP000095280"/>
    </source>
</evidence>
<proteinExistence type="predicted"/>
<name>A0A1I8FEG6_9PLAT</name>